<evidence type="ECO:0000313" key="2">
    <source>
        <dbReference type="EMBL" id="MDF2254347.1"/>
    </source>
</evidence>
<feature type="compositionally biased region" description="Polar residues" evidence="1">
    <location>
        <begin position="162"/>
        <end position="171"/>
    </location>
</feature>
<feature type="compositionally biased region" description="Low complexity" evidence="1">
    <location>
        <begin position="172"/>
        <end position="192"/>
    </location>
</feature>
<name>A0ABT5YRX5_9ACTN</name>
<dbReference type="RefSeq" id="WP_275806585.1">
    <property type="nucleotide sequence ID" value="NZ_BAAANM010000005.1"/>
</dbReference>
<evidence type="ECO:0000313" key="3">
    <source>
        <dbReference type="Proteomes" id="UP001220022"/>
    </source>
</evidence>
<gene>
    <name evidence="2" type="ORF">P2L57_00985</name>
</gene>
<dbReference type="EMBL" id="JARHTQ010000001">
    <property type="protein sequence ID" value="MDF2254347.1"/>
    <property type="molecule type" value="Genomic_DNA"/>
</dbReference>
<keyword evidence="3" id="KW-1185">Reference proteome</keyword>
<feature type="region of interest" description="Disordered" evidence="1">
    <location>
        <begin position="162"/>
        <end position="192"/>
    </location>
</feature>
<organism evidence="2 3">
    <name type="scientific">Streptantibioticus ferralitis</name>
    <dbReference type="NCBI Taxonomy" id="236510"/>
    <lineage>
        <taxon>Bacteria</taxon>
        <taxon>Bacillati</taxon>
        <taxon>Actinomycetota</taxon>
        <taxon>Actinomycetes</taxon>
        <taxon>Kitasatosporales</taxon>
        <taxon>Streptomycetaceae</taxon>
        <taxon>Streptantibioticus</taxon>
    </lineage>
</organism>
<dbReference type="Proteomes" id="UP001220022">
    <property type="component" value="Unassembled WGS sequence"/>
</dbReference>
<protein>
    <submittedName>
        <fullName evidence="2">Uncharacterized protein</fullName>
    </submittedName>
</protein>
<sequence>MSSPSPAHTLRAAAFAFDAQRGKLPVAADPHRSPEPTFVSRQISELSKLVADLSDEVASRAVYDSTAPGEARVATAFAAALEPAGQAIAALGTVSHQLAFVDHTWARRHEPDLRDVHDRIPEVIEDALAEADTALQDAATALHSAATSIAQPTLRLKAALSRTPTAVANSSRVPTTGPAPATPRAAATTRAR</sequence>
<proteinExistence type="predicted"/>
<comment type="caution">
    <text evidence="2">The sequence shown here is derived from an EMBL/GenBank/DDBJ whole genome shotgun (WGS) entry which is preliminary data.</text>
</comment>
<accession>A0ABT5YRX5</accession>
<reference evidence="2 3" key="1">
    <citation type="submission" date="2023-03" db="EMBL/GenBank/DDBJ databases">
        <title>Draft genome sequence of type strain Streptomyces ferralitis JCM 14344.</title>
        <authorList>
            <person name="Klaysubun C."/>
            <person name="Duangmal K."/>
        </authorList>
    </citation>
    <scope>NUCLEOTIDE SEQUENCE [LARGE SCALE GENOMIC DNA]</scope>
    <source>
        <strain evidence="2 3">JCM 14344</strain>
    </source>
</reference>
<evidence type="ECO:0000256" key="1">
    <source>
        <dbReference type="SAM" id="MobiDB-lite"/>
    </source>
</evidence>